<keyword evidence="6 11" id="KW-0032">Aminotransferase</keyword>
<evidence type="ECO:0000256" key="10">
    <source>
        <dbReference type="RuleBase" id="RU003560"/>
    </source>
</evidence>
<comment type="similarity">
    <text evidence="4 10">Belongs to the class-III pyridoxal-phosphate-dependent aminotransferase family.</text>
</comment>
<dbReference type="AlphaFoldDB" id="A0A1R0GT49"/>
<dbReference type="InterPro" id="IPR049704">
    <property type="entry name" value="Aminotrans_3_PPA_site"/>
</dbReference>
<dbReference type="GO" id="GO:0006526">
    <property type="term" value="P:L-arginine biosynthetic process"/>
    <property type="evidence" value="ECO:0007669"/>
    <property type="project" value="UniProtKB-UniPathway"/>
</dbReference>
<dbReference type="PANTHER" id="PTHR11986">
    <property type="entry name" value="AMINOTRANSFERASE CLASS III"/>
    <property type="match status" value="1"/>
</dbReference>
<dbReference type="PANTHER" id="PTHR11986:SF79">
    <property type="entry name" value="ACETYLORNITHINE AMINOTRANSFERASE, MITOCHONDRIAL"/>
    <property type="match status" value="1"/>
</dbReference>
<keyword evidence="7" id="KW-0028">Amino-acid biosynthesis</keyword>
<comment type="subcellular location">
    <subcellularLocation>
        <location evidence="2">Mitochondrion</location>
    </subcellularLocation>
</comment>
<evidence type="ECO:0000256" key="3">
    <source>
        <dbReference type="ARBA" id="ARBA00005024"/>
    </source>
</evidence>
<dbReference type="UniPathway" id="UPA00068">
    <property type="reaction ID" value="UER00109"/>
</dbReference>
<dbReference type="EMBL" id="LSSL01003823">
    <property type="protein sequence ID" value="OLY80055.1"/>
    <property type="molecule type" value="Genomic_DNA"/>
</dbReference>
<dbReference type="GO" id="GO:0005759">
    <property type="term" value="C:mitochondrial matrix"/>
    <property type="evidence" value="ECO:0007669"/>
    <property type="project" value="TreeGrafter"/>
</dbReference>
<dbReference type="InterPro" id="IPR015421">
    <property type="entry name" value="PyrdxlP-dep_Trfase_major"/>
</dbReference>
<dbReference type="InterPro" id="IPR015422">
    <property type="entry name" value="PyrdxlP-dep_Trfase_small"/>
</dbReference>
<dbReference type="FunFam" id="3.40.640.10:FF:000004">
    <property type="entry name" value="Acetylornithine aminotransferase"/>
    <property type="match status" value="1"/>
</dbReference>
<dbReference type="Proteomes" id="UP000187455">
    <property type="component" value="Unassembled WGS sequence"/>
</dbReference>
<dbReference type="Pfam" id="PF00202">
    <property type="entry name" value="Aminotran_3"/>
    <property type="match status" value="1"/>
</dbReference>
<dbReference type="NCBIfam" id="NF002325">
    <property type="entry name" value="PRK01278.1"/>
    <property type="match status" value="1"/>
</dbReference>
<keyword evidence="9 10" id="KW-0663">Pyridoxal phosphate</keyword>
<keyword evidence="8 11" id="KW-0808">Transferase</keyword>
<dbReference type="PIRSF" id="PIRSF000521">
    <property type="entry name" value="Transaminase_4ab_Lys_Orn"/>
    <property type="match status" value="1"/>
</dbReference>
<comment type="pathway">
    <text evidence="3">Amino-acid biosynthesis; L-arginine biosynthesis; N(2)-acetyl-L-ornithine from L-glutamate: step 4/4.</text>
</comment>
<evidence type="ECO:0000256" key="6">
    <source>
        <dbReference type="ARBA" id="ARBA00022576"/>
    </source>
</evidence>
<dbReference type="CDD" id="cd00610">
    <property type="entry name" value="OAT_like"/>
    <property type="match status" value="1"/>
</dbReference>
<comment type="caution">
    <text evidence="11">The sequence shown here is derived from an EMBL/GenBank/DDBJ whole genome shotgun (WGS) entry which is preliminary data.</text>
</comment>
<comment type="cofactor">
    <cofactor evidence="1">
        <name>pyridoxal 5'-phosphate</name>
        <dbReference type="ChEBI" id="CHEBI:597326"/>
    </cofactor>
</comment>
<dbReference type="GO" id="GO:0003992">
    <property type="term" value="F:N2-acetyl-L-ornithine:2-oxoglutarate 5-aminotransferase activity"/>
    <property type="evidence" value="ECO:0007669"/>
    <property type="project" value="UniProtKB-EC"/>
</dbReference>
<dbReference type="InterPro" id="IPR005814">
    <property type="entry name" value="Aminotrans_3"/>
</dbReference>
<dbReference type="GO" id="GO:0042802">
    <property type="term" value="F:identical protein binding"/>
    <property type="evidence" value="ECO:0007669"/>
    <property type="project" value="TreeGrafter"/>
</dbReference>
<dbReference type="OrthoDB" id="5419315at2759"/>
<dbReference type="SUPFAM" id="SSF53383">
    <property type="entry name" value="PLP-dependent transferases"/>
    <property type="match status" value="1"/>
</dbReference>
<dbReference type="InterPro" id="IPR050103">
    <property type="entry name" value="Class-III_PLP-dep_AT"/>
</dbReference>
<evidence type="ECO:0000256" key="4">
    <source>
        <dbReference type="ARBA" id="ARBA00008954"/>
    </source>
</evidence>
<organism evidence="11 12">
    <name type="scientific">Smittium mucronatum</name>
    <dbReference type="NCBI Taxonomy" id="133383"/>
    <lineage>
        <taxon>Eukaryota</taxon>
        <taxon>Fungi</taxon>
        <taxon>Fungi incertae sedis</taxon>
        <taxon>Zoopagomycota</taxon>
        <taxon>Kickxellomycotina</taxon>
        <taxon>Harpellomycetes</taxon>
        <taxon>Harpellales</taxon>
        <taxon>Legeriomycetaceae</taxon>
        <taxon>Smittium</taxon>
    </lineage>
</organism>
<protein>
    <recommendedName>
        <fullName evidence="5">acetylornithine transaminase</fullName>
        <ecNumber evidence="5">2.6.1.11</ecNumber>
    </recommendedName>
</protein>
<name>A0A1R0GT49_9FUNG</name>
<gene>
    <name evidence="11" type="ORF">AYI68_g5858</name>
</gene>
<sequence>MSFFRSSNRLAAQFKLRCLLGQDFNNAINSSFLKSKTFSRGFVSLVKEMDQKTNSVSQNENLTTPTVQDQIDDYSKYILNTYSRPSTFIEQGKGCYVYDSNGKEYLDATGGIAVLALGHSNEGVARVISEQSRKLCHTSNLYFTKEVGELAKDIVEKTLLHYPQGTKGIYDKSPDSAPQVFFTNSGTESTEAAIKFARKYGKQLAESGKLAVGKSDPMLASDPNLKYHLHCFTGGFHGRSTGALALTANPKYQTPFTPLLPGVTTSKFNETREIDSFINERTCGVILEPIQGEGGITEATYEFLKAVRKRCDQVGAVLIYDEIQCGLGRTGKLWAHSNYPPDCSPDIVTMAKPLANGFPMGATMVSKQVAQCIGAGDHGTTFGGNPLGCAIGKFVFDQISDPQFLKNVSDNGAYFKNQLEKVVEPYTANGSASPVIEVRGRGLILGVEFKENPSSIVKEAMDNGLLLVSAGRNTVRFLPPLIITKDEIDICINLFSKTLAKVLPA</sequence>
<dbReference type="EC" id="2.6.1.11" evidence="5"/>
<dbReference type="NCBIfam" id="TIGR00707">
    <property type="entry name" value="argD"/>
    <property type="match status" value="1"/>
</dbReference>
<proteinExistence type="inferred from homology"/>
<reference evidence="11 12" key="1">
    <citation type="journal article" date="2016" name="Mol. Biol. Evol.">
        <title>Genome-Wide Survey of Gut Fungi (Harpellales) Reveals the First Horizontally Transferred Ubiquitin Gene from a Mosquito Host.</title>
        <authorList>
            <person name="Wang Y."/>
            <person name="White M.M."/>
            <person name="Kvist S."/>
            <person name="Moncalvo J.M."/>
        </authorList>
    </citation>
    <scope>NUCLEOTIDE SEQUENCE [LARGE SCALE GENOMIC DNA]</scope>
    <source>
        <strain evidence="11 12">ALG-7-W6</strain>
    </source>
</reference>
<evidence type="ECO:0000313" key="11">
    <source>
        <dbReference type="EMBL" id="OLY80055.1"/>
    </source>
</evidence>
<dbReference type="Gene3D" id="3.40.640.10">
    <property type="entry name" value="Type I PLP-dependent aspartate aminotransferase-like (Major domain)"/>
    <property type="match status" value="1"/>
</dbReference>
<keyword evidence="12" id="KW-1185">Reference proteome</keyword>
<accession>A0A1R0GT49</accession>
<dbReference type="PROSITE" id="PS00600">
    <property type="entry name" value="AA_TRANSFER_CLASS_3"/>
    <property type="match status" value="1"/>
</dbReference>
<dbReference type="Gene3D" id="3.90.1150.10">
    <property type="entry name" value="Aspartate Aminotransferase, domain 1"/>
    <property type="match status" value="1"/>
</dbReference>
<evidence type="ECO:0000256" key="7">
    <source>
        <dbReference type="ARBA" id="ARBA00022605"/>
    </source>
</evidence>
<evidence type="ECO:0000313" key="12">
    <source>
        <dbReference type="Proteomes" id="UP000187455"/>
    </source>
</evidence>
<evidence type="ECO:0000256" key="9">
    <source>
        <dbReference type="ARBA" id="ARBA00022898"/>
    </source>
</evidence>
<evidence type="ECO:0000256" key="5">
    <source>
        <dbReference type="ARBA" id="ARBA00012919"/>
    </source>
</evidence>
<evidence type="ECO:0000256" key="8">
    <source>
        <dbReference type="ARBA" id="ARBA00022679"/>
    </source>
</evidence>
<evidence type="ECO:0000256" key="2">
    <source>
        <dbReference type="ARBA" id="ARBA00004173"/>
    </source>
</evidence>
<dbReference type="STRING" id="133383.A0A1R0GT49"/>
<dbReference type="InterPro" id="IPR015424">
    <property type="entry name" value="PyrdxlP-dep_Trfase"/>
</dbReference>
<dbReference type="InterPro" id="IPR004636">
    <property type="entry name" value="AcOrn/SuccOrn_fam"/>
</dbReference>
<dbReference type="GO" id="GO:0030170">
    <property type="term" value="F:pyridoxal phosphate binding"/>
    <property type="evidence" value="ECO:0007669"/>
    <property type="project" value="InterPro"/>
</dbReference>
<evidence type="ECO:0000256" key="1">
    <source>
        <dbReference type="ARBA" id="ARBA00001933"/>
    </source>
</evidence>